<dbReference type="InterPro" id="IPR011009">
    <property type="entry name" value="Kinase-like_dom_sf"/>
</dbReference>
<dbReference type="GO" id="GO:0004674">
    <property type="term" value="F:protein serine/threonine kinase activity"/>
    <property type="evidence" value="ECO:0007669"/>
    <property type="project" value="UniProtKB-KW"/>
</dbReference>
<keyword evidence="2" id="KW-0808">Transferase</keyword>
<dbReference type="SUPFAM" id="SSF56112">
    <property type="entry name" value="Protein kinase-like (PK-like)"/>
    <property type="match status" value="1"/>
</dbReference>
<proteinExistence type="predicted"/>
<keyword evidence="6" id="KW-1133">Transmembrane helix</keyword>
<dbReference type="Proteomes" id="UP001314170">
    <property type="component" value="Unassembled WGS sequence"/>
</dbReference>
<feature type="transmembrane region" description="Helical" evidence="6">
    <location>
        <begin position="13"/>
        <end position="31"/>
    </location>
</feature>
<dbReference type="EMBL" id="CAWUPB010001116">
    <property type="protein sequence ID" value="CAK7338300.1"/>
    <property type="molecule type" value="Genomic_DNA"/>
</dbReference>
<keyword evidence="8" id="KW-1185">Reference proteome</keyword>
<dbReference type="PANTHER" id="PTHR27002:SF616">
    <property type="entry name" value="RECEPTOR-LIKE SERINE_THREONINE-PROTEIN KINASE"/>
    <property type="match status" value="1"/>
</dbReference>
<keyword evidence="6" id="KW-0812">Transmembrane</keyword>
<accession>A0AAV1RPH5</accession>
<dbReference type="PANTHER" id="PTHR27002">
    <property type="entry name" value="RECEPTOR-LIKE SERINE/THREONINE-PROTEIN KINASE SD1-8"/>
    <property type="match status" value="1"/>
</dbReference>
<keyword evidence="1" id="KW-0723">Serine/threonine-protein kinase</keyword>
<evidence type="ECO:0000256" key="1">
    <source>
        <dbReference type="ARBA" id="ARBA00022527"/>
    </source>
</evidence>
<dbReference type="GO" id="GO:0005886">
    <property type="term" value="C:plasma membrane"/>
    <property type="evidence" value="ECO:0007669"/>
    <property type="project" value="TreeGrafter"/>
</dbReference>
<evidence type="ECO:0008006" key="9">
    <source>
        <dbReference type="Google" id="ProtNLM"/>
    </source>
</evidence>
<organism evidence="7 8">
    <name type="scientific">Dovyalis caffra</name>
    <dbReference type="NCBI Taxonomy" id="77055"/>
    <lineage>
        <taxon>Eukaryota</taxon>
        <taxon>Viridiplantae</taxon>
        <taxon>Streptophyta</taxon>
        <taxon>Embryophyta</taxon>
        <taxon>Tracheophyta</taxon>
        <taxon>Spermatophyta</taxon>
        <taxon>Magnoliopsida</taxon>
        <taxon>eudicotyledons</taxon>
        <taxon>Gunneridae</taxon>
        <taxon>Pentapetalae</taxon>
        <taxon>rosids</taxon>
        <taxon>fabids</taxon>
        <taxon>Malpighiales</taxon>
        <taxon>Salicaceae</taxon>
        <taxon>Flacourtieae</taxon>
        <taxon>Dovyalis</taxon>
    </lineage>
</organism>
<evidence type="ECO:0000313" key="7">
    <source>
        <dbReference type="EMBL" id="CAK7338300.1"/>
    </source>
</evidence>
<evidence type="ECO:0000256" key="6">
    <source>
        <dbReference type="SAM" id="Phobius"/>
    </source>
</evidence>
<evidence type="ECO:0000313" key="8">
    <source>
        <dbReference type="Proteomes" id="UP001314170"/>
    </source>
</evidence>
<comment type="caution">
    <text evidence="7">The sequence shown here is derived from an EMBL/GenBank/DDBJ whole genome shotgun (WGS) entry which is preliminary data.</text>
</comment>
<gene>
    <name evidence="7" type="ORF">DCAF_LOCUS13345</name>
</gene>
<protein>
    <recommendedName>
        <fullName evidence="9">G-type lectin S-receptor-like serine/threonine-protein kinase</fullName>
    </recommendedName>
</protein>
<feature type="non-terminal residue" evidence="7">
    <location>
        <position position="88"/>
    </location>
</feature>
<keyword evidence="4" id="KW-0418">Kinase</keyword>
<keyword evidence="5" id="KW-0067">ATP-binding</keyword>
<keyword evidence="3" id="KW-0547">Nucleotide-binding</keyword>
<feature type="non-terminal residue" evidence="7">
    <location>
        <position position="1"/>
    </location>
</feature>
<evidence type="ECO:0000256" key="2">
    <source>
        <dbReference type="ARBA" id="ARBA00022679"/>
    </source>
</evidence>
<reference evidence="7 8" key="1">
    <citation type="submission" date="2024-01" db="EMBL/GenBank/DDBJ databases">
        <authorList>
            <person name="Waweru B."/>
        </authorList>
    </citation>
    <scope>NUCLEOTIDE SEQUENCE [LARGE SCALE GENOMIC DNA]</scope>
</reference>
<evidence type="ECO:0000256" key="4">
    <source>
        <dbReference type="ARBA" id="ARBA00022777"/>
    </source>
</evidence>
<name>A0AAV1RPH5_9ROSI</name>
<evidence type="ECO:0000256" key="3">
    <source>
        <dbReference type="ARBA" id="ARBA00022741"/>
    </source>
</evidence>
<dbReference type="GO" id="GO:0005524">
    <property type="term" value="F:ATP binding"/>
    <property type="evidence" value="ECO:0007669"/>
    <property type="project" value="UniProtKB-KW"/>
</dbReference>
<sequence length="88" mass="9598">AKAASKIKIVLRIALPIFVVCGALVVAYYIFKRKAKLIGSNRENGQIDSGQKEDMELPLFQFTTIANATNGFSFNNKLGEGGFGPVYK</sequence>
<dbReference type="AlphaFoldDB" id="A0AAV1RPH5"/>
<keyword evidence="6" id="KW-0472">Membrane</keyword>
<evidence type="ECO:0000256" key="5">
    <source>
        <dbReference type="ARBA" id="ARBA00022840"/>
    </source>
</evidence>
<dbReference type="Gene3D" id="3.30.200.20">
    <property type="entry name" value="Phosphorylase Kinase, domain 1"/>
    <property type="match status" value="1"/>
</dbReference>